<dbReference type="UniPathway" id="UPA00655">
    <property type="reaction ID" value="UER00711"/>
</dbReference>
<keyword evidence="8" id="KW-0443">Lipid metabolism</keyword>
<evidence type="ECO:0000256" key="7">
    <source>
        <dbReference type="ARBA" id="ARBA00022840"/>
    </source>
</evidence>
<keyword evidence="4 12" id="KW-0808">Transferase</keyword>
<dbReference type="GO" id="GO:0003989">
    <property type="term" value="F:acetyl-CoA carboxylase activity"/>
    <property type="evidence" value="ECO:0007669"/>
    <property type="project" value="InterPro"/>
</dbReference>
<gene>
    <name evidence="12" type="ORF">DPQ25_06720</name>
</gene>
<dbReference type="NCBIfam" id="TIGR00513">
    <property type="entry name" value="accA"/>
    <property type="match status" value="1"/>
</dbReference>
<keyword evidence="3" id="KW-0444">Lipid biosynthesis</keyword>
<evidence type="ECO:0000256" key="8">
    <source>
        <dbReference type="ARBA" id="ARBA00023098"/>
    </source>
</evidence>
<dbReference type="InterPro" id="IPR011763">
    <property type="entry name" value="COA_CT_C"/>
</dbReference>
<keyword evidence="6" id="KW-0276">Fatty acid metabolism</keyword>
<dbReference type="GO" id="GO:0009317">
    <property type="term" value="C:acetyl-CoA carboxylase complex"/>
    <property type="evidence" value="ECO:0007669"/>
    <property type="project" value="InterPro"/>
</dbReference>
<dbReference type="EMBL" id="QLYR01000003">
    <property type="protein sequence ID" value="RAQ29177.1"/>
    <property type="molecule type" value="Genomic_DNA"/>
</dbReference>
<evidence type="ECO:0000256" key="1">
    <source>
        <dbReference type="ARBA" id="ARBA00004956"/>
    </source>
</evidence>
<evidence type="ECO:0000259" key="11">
    <source>
        <dbReference type="PROSITE" id="PS50989"/>
    </source>
</evidence>
<dbReference type="SUPFAM" id="SSF52096">
    <property type="entry name" value="ClpP/crotonase"/>
    <property type="match status" value="1"/>
</dbReference>
<dbReference type="NCBIfam" id="NF004344">
    <property type="entry name" value="PRK05724.1"/>
    <property type="match status" value="1"/>
</dbReference>
<protein>
    <recommendedName>
        <fullName evidence="2">acetyl-CoA carboxytransferase</fullName>
        <ecNumber evidence="2">2.1.3.15</ecNumber>
    </recommendedName>
</protein>
<keyword evidence="9" id="KW-0275">Fatty acid biosynthesis</keyword>
<sequence length="258" mass="28295">MEPYKRVQLARKSGRPTASAFINKLLTDFIELHGDRRFGDDAAIIAGIGRLGGRPVTVVAQERGVDIHGRMTRNFGSPHPEGYRKALRLMKQAEKFGRPVLCIVDTSGAFCGTGAEERGQGQAIAENLMEMMALRIPVISLFIGEGGSGGALALAVADQVWMLENAVYSVISPEGCASILWKDPSKVKEACACLKMTSEDLLRLGVVERVIPETEGADLFGPLKDQLIQAFERLGRLEAGQRCERRYQRFRKLGVYGE</sequence>
<evidence type="ECO:0000313" key="12">
    <source>
        <dbReference type="EMBL" id="RAQ29177.1"/>
    </source>
</evidence>
<dbReference type="PROSITE" id="PS50989">
    <property type="entry name" value="COA_CT_CTER"/>
    <property type="match status" value="1"/>
</dbReference>
<feature type="domain" description="CoA carboxyltransferase C-terminal" evidence="11">
    <location>
        <begin position="1"/>
        <end position="233"/>
    </location>
</feature>
<dbReference type="GO" id="GO:2001295">
    <property type="term" value="P:malonyl-CoA biosynthetic process"/>
    <property type="evidence" value="ECO:0007669"/>
    <property type="project" value="UniProtKB-UniPathway"/>
</dbReference>
<evidence type="ECO:0000256" key="2">
    <source>
        <dbReference type="ARBA" id="ARBA00011883"/>
    </source>
</evidence>
<comment type="pathway">
    <text evidence="1">Lipid metabolism; malonyl-CoA biosynthesis; malonyl-CoA from acetyl-CoA: step 1/1.</text>
</comment>
<dbReference type="Pfam" id="PF03255">
    <property type="entry name" value="ACCA"/>
    <property type="match status" value="1"/>
</dbReference>
<dbReference type="PANTHER" id="PTHR42853:SF3">
    <property type="entry name" value="ACETYL-COENZYME A CARBOXYLASE CARBOXYL TRANSFERASE SUBUNIT ALPHA, CHLOROPLASTIC"/>
    <property type="match status" value="1"/>
</dbReference>
<comment type="catalytic activity">
    <reaction evidence="10">
        <text>N(6)-carboxybiotinyl-L-lysyl-[protein] + acetyl-CoA = N(6)-biotinyl-L-lysyl-[protein] + malonyl-CoA</text>
        <dbReference type="Rhea" id="RHEA:54728"/>
        <dbReference type="Rhea" id="RHEA-COMP:10505"/>
        <dbReference type="Rhea" id="RHEA-COMP:10506"/>
        <dbReference type="ChEBI" id="CHEBI:57288"/>
        <dbReference type="ChEBI" id="CHEBI:57384"/>
        <dbReference type="ChEBI" id="CHEBI:83144"/>
        <dbReference type="ChEBI" id="CHEBI:83145"/>
        <dbReference type="EC" id="2.1.3.15"/>
    </reaction>
</comment>
<accession>A0A328UBM2</accession>
<dbReference type="InterPro" id="IPR029045">
    <property type="entry name" value="ClpP/crotonase-like_dom_sf"/>
</dbReference>
<dbReference type="Gene3D" id="3.90.226.10">
    <property type="entry name" value="2-enoyl-CoA Hydratase, Chain A, domain 1"/>
    <property type="match status" value="1"/>
</dbReference>
<evidence type="ECO:0000256" key="3">
    <source>
        <dbReference type="ARBA" id="ARBA00022516"/>
    </source>
</evidence>
<proteinExistence type="predicted"/>
<comment type="caution">
    <text evidence="12">The sequence shown here is derived from an EMBL/GenBank/DDBJ whole genome shotgun (WGS) entry which is preliminary data.</text>
</comment>
<evidence type="ECO:0000256" key="5">
    <source>
        <dbReference type="ARBA" id="ARBA00022741"/>
    </source>
</evidence>
<keyword evidence="13" id="KW-1185">Reference proteome</keyword>
<dbReference type="PRINTS" id="PR01069">
    <property type="entry name" value="ACCCTRFRASEA"/>
</dbReference>
<keyword evidence="5" id="KW-0547">Nucleotide-binding</keyword>
<dbReference type="EC" id="2.1.3.15" evidence="2"/>
<evidence type="ECO:0000256" key="6">
    <source>
        <dbReference type="ARBA" id="ARBA00022832"/>
    </source>
</evidence>
<evidence type="ECO:0000313" key="13">
    <source>
        <dbReference type="Proteomes" id="UP000249377"/>
    </source>
</evidence>
<dbReference type="GO" id="GO:0016743">
    <property type="term" value="F:carboxyl- or carbamoyltransferase activity"/>
    <property type="evidence" value="ECO:0007669"/>
    <property type="project" value="InterPro"/>
</dbReference>
<dbReference type="GO" id="GO:0006633">
    <property type="term" value="P:fatty acid biosynthetic process"/>
    <property type="evidence" value="ECO:0007669"/>
    <property type="project" value="UniProtKB-KW"/>
</dbReference>
<dbReference type="PANTHER" id="PTHR42853">
    <property type="entry name" value="ACETYL-COENZYME A CARBOXYLASE CARBOXYL TRANSFERASE SUBUNIT ALPHA"/>
    <property type="match status" value="1"/>
</dbReference>
<dbReference type="GO" id="GO:0005524">
    <property type="term" value="F:ATP binding"/>
    <property type="evidence" value="ECO:0007669"/>
    <property type="project" value="UniProtKB-KW"/>
</dbReference>
<reference evidence="12 13" key="1">
    <citation type="submission" date="2018-06" db="EMBL/GenBank/DDBJ databases">
        <title>Noncontiguous genome sequence of Ruminococcaceae bacterium ASD2818.</title>
        <authorList>
            <person name="Chaplin A.V."/>
            <person name="Sokolova S.R."/>
            <person name="Kochetkova T.O."/>
            <person name="Goltsov A.Y."/>
            <person name="Trofimov D.Y."/>
            <person name="Efimov B.A."/>
        </authorList>
    </citation>
    <scope>NUCLEOTIDE SEQUENCE [LARGE SCALE GENOMIC DNA]</scope>
    <source>
        <strain evidence="12 13">ASD2818</strain>
    </source>
</reference>
<dbReference type="InterPro" id="IPR001095">
    <property type="entry name" value="Acetyl_CoA_COase_a_su"/>
</dbReference>
<dbReference type="RefSeq" id="WP_112332408.1">
    <property type="nucleotide sequence ID" value="NZ_JADPHD010000003.1"/>
</dbReference>
<organism evidence="12 13">
    <name type="scientific">Hydrogeniiclostridium mannosilyticum</name>
    <dbReference type="NCBI Taxonomy" id="2764322"/>
    <lineage>
        <taxon>Bacteria</taxon>
        <taxon>Bacillati</taxon>
        <taxon>Bacillota</taxon>
        <taxon>Clostridia</taxon>
        <taxon>Eubacteriales</taxon>
        <taxon>Acutalibacteraceae</taxon>
        <taxon>Hydrogeniiclostridium</taxon>
    </lineage>
</organism>
<keyword evidence="7" id="KW-0067">ATP-binding</keyword>
<dbReference type="AlphaFoldDB" id="A0A328UBM2"/>
<dbReference type="NCBIfam" id="NF041504">
    <property type="entry name" value="AccA_sub"/>
    <property type="match status" value="1"/>
</dbReference>
<evidence type="ECO:0000256" key="9">
    <source>
        <dbReference type="ARBA" id="ARBA00023160"/>
    </source>
</evidence>
<name>A0A328UBM2_9FIRM</name>
<evidence type="ECO:0000256" key="10">
    <source>
        <dbReference type="ARBA" id="ARBA00049152"/>
    </source>
</evidence>
<evidence type="ECO:0000256" key="4">
    <source>
        <dbReference type="ARBA" id="ARBA00022679"/>
    </source>
</evidence>
<dbReference type="Proteomes" id="UP000249377">
    <property type="component" value="Unassembled WGS sequence"/>
</dbReference>